<accession>A0A9X1NJD3</accession>
<dbReference type="AlphaFoldDB" id="A0A9X1NJD3"/>
<evidence type="ECO:0000259" key="4">
    <source>
        <dbReference type="PROSITE" id="PS50975"/>
    </source>
</evidence>
<keyword evidence="3" id="KW-0547">Nucleotide-binding</keyword>
<dbReference type="Proteomes" id="UP001138997">
    <property type="component" value="Unassembled WGS sequence"/>
</dbReference>
<dbReference type="GO" id="GO:0005524">
    <property type="term" value="F:ATP binding"/>
    <property type="evidence" value="ECO:0007669"/>
    <property type="project" value="UniProtKB-UniRule"/>
</dbReference>
<dbReference type="EMBL" id="JAJOMB010000026">
    <property type="protein sequence ID" value="MCD5316082.1"/>
    <property type="molecule type" value="Genomic_DNA"/>
</dbReference>
<name>A0A9X1NJD3_9ACTN</name>
<proteinExistence type="inferred from homology"/>
<dbReference type="RefSeq" id="WP_231448936.1">
    <property type="nucleotide sequence ID" value="NZ_JAJOMB010000026.1"/>
</dbReference>
<keyword evidence="3" id="KW-0067">ATP-binding</keyword>
<dbReference type="GO" id="GO:0008716">
    <property type="term" value="F:D-alanine-D-alanine ligase activity"/>
    <property type="evidence" value="ECO:0007669"/>
    <property type="project" value="InterPro"/>
</dbReference>
<dbReference type="PROSITE" id="PS50975">
    <property type="entry name" value="ATP_GRASP"/>
    <property type="match status" value="1"/>
</dbReference>
<organism evidence="5 6">
    <name type="scientific">Kineosporia babensis</name>
    <dbReference type="NCBI Taxonomy" id="499548"/>
    <lineage>
        <taxon>Bacteria</taxon>
        <taxon>Bacillati</taxon>
        <taxon>Actinomycetota</taxon>
        <taxon>Actinomycetes</taxon>
        <taxon>Kineosporiales</taxon>
        <taxon>Kineosporiaceae</taxon>
        <taxon>Kineosporia</taxon>
    </lineage>
</organism>
<dbReference type="InterPro" id="IPR011095">
    <property type="entry name" value="Dala_Dala_lig_C"/>
</dbReference>
<protein>
    <recommendedName>
        <fullName evidence="4">ATP-grasp domain-containing protein</fullName>
    </recommendedName>
</protein>
<dbReference type="PANTHER" id="PTHR23132">
    <property type="entry name" value="D-ALANINE--D-ALANINE LIGASE"/>
    <property type="match status" value="1"/>
</dbReference>
<evidence type="ECO:0000313" key="5">
    <source>
        <dbReference type="EMBL" id="MCD5316082.1"/>
    </source>
</evidence>
<keyword evidence="2" id="KW-0436">Ligase</keyword>
<dbReference type="Gene3D" id="3.30.470.20">
    <property type="entry name" value="ATP-grasp fold, B domain"/>
    <property type="match status" value="1"/>
</dbReference>
<comment type="caution">
    <text evidence="5">The sequence shown here is derived from an EMBL/GenBank/DDBJ whole genome shotgun (WGS) entry which is preliminary data.</text>
</comment>
<dbReference type="Pfam" id="PF07478">
    <property type="entry name" value="Dala_Dala_lig_C"/>
    <property type="match status" value="1"/>
</dbReference>
<evidence type="ECO:0000313" key="6">
    <source>
        <dbReference type="Proteomes" id="UP001138997"/>
    </source>
</evidence>
<evidence type="ECO:0000256" key="2">
    <source>
        <dbReference type="ARBA" id="ARBA00022598"/>
    </source>
</evidence>
<reference evidence="5" key="1">
    <citation type="submission" date="2021-11" db="EMBL/GenBank/DDBJ databases">
        <title>Streptomyces corallinus and Kineosporia corallina sp. nov., two new coral-derived marine actinobacteria.</title>
        <authorList>
            <person name="Buangrab K."/>
            <person name="Sutthacheep M."/>
            <person name="Yeemin T."/>
            <person name="Harunari E."/>
            <person name="Igarashi Y."/>
            <person name="Sripreechasak P."/>
            <person name="Kanchanasin P."/>
            <person name="Tanasupawat S."/>
            <person name="Phongsopitanun W."/>
        </authorList>
    </citation>
    <scope>NUCLEOTIDE SEQUENCE</scope>
    <source>
        <strain evidence="5">JCM 31032</strain>
    </source>
</reference>
<dbReference type="Gene3D" id="3.30.1490.20">
    <property type="entry name" value="ATP-grasp fold, A domain"/>
    <property type="match status" value="1"/>
</dbReference>
<dbReference type="InterPro" id="IPR013815">
    <property type="entry name" value="ATP_grasp_subdomain_1"/>
</dbReference>
<gene>
    <name evidence="5" type="ORF">LR394_34820</name>
</gene>
<keyword evidence="6" id="KW-1185">Reference proteome</keyword>
<sequence length="334" mass="36285">MPPPVVLHLTGSATDPFLADLSLIYARGAWAALGEQYEMRAAHVTPDGLWCFPDDLSDPALKAAEPIEVTDAVHHLTTIRPKTILPQMFCLPGMTTYRSLLDVLRLPYLGNTGPVMALAADKAHTRAIVAAAEVAVPPAELLTPATPPTLEPPVVVKPVDGDNSLGVTLVHDQSEYATALDQAFTCSSRVLVETYIEAGREVRCGVLEQDGELICLPLEEYALNQPIRSHADKLRRNEAGELIFSAKTADRSWIVEEADPVTAPVWEAARRSHRALGCRHYSLFDFRIDPDGRPWFLEAGLYCSFAPQSVIPAMAAAAGTALPELFATMLRQIG</sequence>
<evidence type="ECO:0000256" key="1">
    <source>
        <dbReference type="ARBA" id="ARBA00010871"/>
    </source>
</evidence>
<dbReference type="InterPro" id="IPR011761">
    <property type="entry name" value="ATP-grasp"/>
</dbReference>
<dbReference type="GO" id="GO:0046872">
    <property type="term" value="F:metal ion binding"/>
    <property type="evidence" value="ECO:0007669"/>
    <property type="project" value="InterPro"/>
</dbReference>
<dbReference type="SUPFAM" id="SSF56059">
    <property type="entry name" value="Glutathione synthetase ATP-binding domain-like"/>
    <property type="match status" value="1"/>
</dbReference>
<evidence type="ECO:0000256" key="3">
    <source>
        <dbReference type="PROSITE-ProRule" id="PRU00409"/>
    </source>
</evidence>
<comment type="similarity">
    <text evidence="1">Belongs to the D-alanine--D-alanine ligase family.</text>
</comment>
<feature type="domain" description="ATP-grasp" evidence="4">
    <location>
        <begin position="126"/>
        <end position="331"/>
    </location>
</feature>
<dbReference type="PANTHER" id="PTHR23132:SF23">
    <property type="entry name" value="D-ALANINE--D-ALANINE LIGASE B"/>
    <property type="match status" value="1"/>
</dbReference>
<dbReference type="Gene3D" id="3.40.50.20">
    <property type="match status" value="1"/>
</dbReference>